<name>A0ABR4GPU7_9EURO</name>
<evidence type="ECO:0000313" key="1">
    <source>
        <dbReference type="EMBL" id="KAL2800579.1"/>
    </source>
</evidence>
<organism evidence="1 2">
    <name type="scientific">Aspergillus keveii</name>
    <dbReference type="NCBI Taxonomy" id="714993"/>
    <lineage>
        <taxon>Eukaryota</taxon>
        <taxon>Fungi</taxon>
        <taxon>Dikarya</taxon>
        <taxon>Ascomycota</taxon>
        <taxon>Pezizomycotina</taxon>
        <taxon>Eurotiomycetes</taxon>
        <taxon>Eurotiomycetidae</taxon>
        <taxon>Eurotiales</taxon>
        <taxon>Aspergillaceae</taxon>
        <taxon>Aspergillus</taxon>
        <taxon>Aspergillus subgen. Nidulantes</taxon>
    </lineage>
</organism>
<keyword evidence="2" id="KW-1185">Reference proteome</keyword>
<evidence type="ECO:0000313" key="2">
    <source>
        <dbReference type="Proteomes" id="UP001610563"/>
    </source>
</evidence>
<protein>
    <submittedName>
        <fullName evidence="1">Uncharacterized protein</fullName>
    </submittedName>
</protein>
<proteinExistence type="predicted"/>
<comment type="caution">
    <text evidence="1">The sequence shown here is derived from an EMBL/GenBank/DDBJ whole genome shotgun (WGS) entry which is preliminary data.</text>
</comment>
<dbReference type="EMBL" id="JBFTWV010000003">
    <property type="protein sequence ID" value="KAL2800579.1"/>
    <property type="molecule type" value="Genomic_DNA"/>
</dbReference>
<dbReference type="Proteomes" id="UP001610563">
    <property type="component" value="Unassembled WGS sequence"/>
</dbReference>
<reference evidence="1 2" key="1">
    <citation type="submission" date="2024-07" db="EMBL/GenBank/DDBJ databases">
        <title>Section-level genome sequencing and comparative genomics of Aspergillus sections Usti and Cavernicolus.</title>
        <authorList>
            <consortium name="Lawrence Berkeley National Laboratory"/>
            <person name="Nybo J.L."/>
            <person name="Vesth T.C."/>
            <person name="Theobald S."/>
            <person name="Frisvad J.C."/>
            <person name="Larsen T.O."/>
            <person name="Kjaerboelling I."/>
            <person name="Rothschild-Mancinelli K."/>
            <person name="Lyhne E.K."/>
            <person name="Kogle M.E."/>
            <person name="Barry K."/>
            <person name="Clum A."/>
            <person name="Na H."/>
            <person name="Ledsgaard L."/>
            <person name="Lin J."/>
            <person name="Lipzen A."/>
            <person name="Kuo A."/>
            <person name="Riley R."/>
            <person name="Mondo S."/>
            <person name="Labutti K."/>
            <person name="Haridas S."/>
            <person name="Pangalinan J."/>
            <person name="Salamov A.A."/>
            <person name="Simmons B.A."/>
            <person name="Magnuson J.K."/>
            <person name="Chen J."/>
            <person name="Drula E."/>
            <person name="Henrissat B."/>
            <person name="Wiebenga A."/>
            <person name="Lubbers R.J."/>
            <person name="Gomes A.C."/>
            <person name="Makela M.R."/>
            <person name="Stajich J."/>
            <person name="Grigoriev I.V."/>
            <person name="Mortensen U.H."/>
            <person name="De Vries R.P."/>
            <person name="Baker S.E."/>
            <person name="Andersen M.R."/>
        </authorList>
    </citation>
    <scope>NUCLEOTIDE SEQUENCE [LARGE SCALE GENOMIC DNA]</scope>
    <source>
        <strain evidence="1 2">CBS 209.92</strain>
    </source>
</reference>
<sequence length="70" mass="7999">MSPTARESLFYRPSMPLKTPLYHPSGLQAAKTRRPILLYSTFTLHLLPMQLSSLRACHTPWRTNMDLGIS</sequence>
<gene>
    <name evidence="1" type="ORF">BJX66DRAFT_291138</name>
</gene>
<accession>A0ABR4GPU7</accession>